<evidence type="ECO:0000256" key="7">
    <source>
        <dbReference type="ARBA" id="ARBA00037909"/>
    </source>
</evidence>
<evidence type="ECO:0000256" key="9">
    <source>
        <dbReference type="ARBA" id="ARBA00066695"/>
    </source>
</evidence>
<reference evidence="13" key="1">
    <citation type="journal article" date="2019" name="Curr. Biol.">
        <title>Genome Sequence of Striga asiatica Provides Insight into the Evolution of Plant Parasitism.</title>
        <authorList>
            <person name="Yoshida S."/>
            <person name="Kim S."/>
            <person name="Wafula E.K."/>
            <person name="Tanskanen J."/>
            <person name="Kim Y.M."/>
            <person name="Honaas L."/>
            <person name="Yang Z."/>
            <person name="Spallek T."/>
            <person name="Conn C.E."/>
            <person name="Ichihashi Y."/>
            <person name="Cheong K."/>
            <person name="Cui S."/>
            <person name="Der J.P."/>
            <person name="Gundlach H."/>
            <person name="Jiao Y."/>
            <person name="Hori C."/>
            <person name="Ishida J.K."/>
            <person name="Kasahara H."/>
            <person name="Kiba T."/>
            <person name="Kim M.S."/>
            <person name="Koo N."/>
            <person name="Laohavisit A."/>
            <person name="Lee Y.H."/>
            <person name="Lumba S."/>
            <person name="McCourt P."/>
            <person name="Mortimer J.C."/>
            <person name="Mutuku J.M."/>
            <person name="Nomura T."/>
            <person name="Sasaki-Sekimoto Y."/>
            <person name="Seto Y."/>
            <person name="Wang Y."/>
            <person name="Wakatake T."/>
            <person name="Sakakibara H."/>
            <person name="Demura T."/>
            <person name="Yamaguchi S."/>
            <person name="Yoneyama K."/>
            <person name="Manabe R.I."/>
            <person name="Nelson D.C."/>
            <person name="Schulman A.H."/>
            <person name="Timko M.P."/>
            <person name="dePamphilis C.W."/>
            <person name="Choi D."/>
            <person name="Shirasu K."/>
        </authorList>
    </citation>
    <scope>NUCLEOTIDE SEQUENCE [LARGE SCALE GENOMIC DNA]</scope>
    <source>
        <strain evidence="13">cv. UVA1</strain>
    </source>
</reference>
<dbReference type="PANTHER" id="PTHR47990">
    <property type="entry name" value="2-OXOGLUTARATE (2OG) AND FE(II)-DEPENDENT OXYGENASE SUPERFAMILY PROTEIN-RELATED"/>
    <property type="match status" value="1"/>
</dbReference>
<organism evidence="12 13">
    <name type="scientific">Striga asiatica</name>
    <name type="common">Asiatic witchweed</name>
    <name type="synonym">Buchnera asiatica</name>
    <dbReference type="NCBI Taxonomy" id="4170"/>
    <lineage>
        <taxon>Eukaryota</taxon>
        <taxon>Viridiplantae</taxon>
        <taxon>Streptophyta</taxon>
        <taxon>Embryophyta</taxon>
        <taxon>Tracheophyta</taxon>
        <taxon>Spermatophyta</taxon>
        <taxon>Magnoliopsida</taxon>
        <taxon>eudicotyledons</taxon>
        <taxon>Gunneridae</taxon>
        <taxon>Pentapetalae</taxon>
        <taxon>asterids</taxon>
        <taxon>lamiids</taxon>
        <taxon>Lamiales</taxon>
        <taxon>Orobanchaceae</taxon>
        <taxon>Buchnereae</taxon>
        <taxon>Striga</taxon>
    </lineage>
</organism>
<dbReference type="EMBL" id="BKCP01008292">
    <property type="protein sequence ID" value="GER48390.1"/>
    <property type="molecule type" value="Genomic_DNA"/>
</dbReference>
<evidence type="ECO:0000256" key="6">
    <source>
        <dbReference type="ARBA" id="ARBA00023004"/>
    </source>
</evidence>
<accession>A0A5A7QT54</accession>
<evidence type="ECO:0000259" key="11">
    <source>
        <dbReference type="PROSITE" id="PS51471"/>
    </source>
</evidence>
<dbReference type="InterPro" id="IPR027443">
    <property type="entry name" value="IPNS-like_sf"/>
</dbReference>
<keyword evidence="5 10" id="KW-0560">Oxidoreductase</keyword>
<comment type="caution">
    <text evidence="12">The sequence shown here is derived from an EMBL/GenBank/DDBJ whole genome shotgun (WGS) entry which is preliminary data.</text>
</comment>
<dbReference type="SUPFAM" id="SSF51197">
    <property type="entry name" value="Clavaminate synthase-like"/>
    <property type="match status" value="1"/>
</dbReference>
<evidence type="ECO:0000313" key="12">
    <source>
        <dbReference type="EMBL" id="GER48390.1"/>
    </source>
</evidence>
<comment type="cofactor">
    <cofactor evidence="1">
        <name>L-ascorbate</name>
        <dbReference type="ChEBI" id="CHEBI:38290"/>
    </cofactor>
</comment>
<keyword evidence="4" id="KW-0223">Dioxygenase</keyword>
<dbReference type="InterPro" id="IPR005123">
    <property type="entry name" value="Oxoglu/Fe-dep_dioxygenase_dom"/>
</dbReference>
<protein>
    <recommendedName>
        <fullName evidence="9">gibberellin 3beta-dioxygenase</fullName>
        <ecNumber evidence="9">1.14.11.15</ecNumber>
    </recommendedName>
</protein>
<name>A0A5A7QT54_STRAF</name>
<evidence type="ECO:0000256" key="5">
    <source>
        <dbReference type="ARBA" id="ARBA00023002"/>
    </source>
</evidence>
<evidence type="ECO:0000256" key="2">
    <source>
        <dbReference type="ARBA" id="ARBA00004972"/>
    </source>
</evidence>
<keyword evidence="3 10" id="KW-0479">Metal-binding</keyword>
<gene>
    <name evidence="12" type="ORF">STAS_25555</name>
</gene>
<proteinExistence type="inferred from homology"/>
<dbReference type="EC" id="1.14.11.15" evidence="9"/>
<dbReference type="GO" id="GO:0046872">
    <property type="term" value="F:metal ion binding"/>
    <property type="evidence" value="ECO:0007669"/>
    <property type="project" value="UniProtKB-KW"/>
</dbReference>
<dbReference type="PROSITE" id="PS51471">
    <property type="entry name" value="FE2OG_OXY"/>
    <property type="match status" value="1"/>
</dbReference>
<comment type="pathway">
    <text evidence="2">Hormone biosynthesis.</text>
</comment>
<dbReference type="InterPro" id="IPR050231">
    <property type="entry name" value="Iron_ascorbate_oxido_reductase"/>
</dbReference>
<dbReference type="GO" id="GO:0002238">
    <property type="term" value="P:response to molecule of fungal origin"/>
    <property type="evidence" value="ECO:0007669"/>
    <property type="project" value="UniProtKB-ARBA"/>
</dbReference>
<keyword evidence="6 10" id="KW-0408">Iron</keyword>
<evidence type="ECO:0000256" key="10">
    <source>
        <dbReference type="RuleBase" id="RU003682"/>
    </source>
</evidence>
<dbReference type="Pfam" id="PF14226">
    <property type="entry name" value="DIOX_N"/>
    <property type="match status" value="1"/>
</dbReference>
<evidence type="ECO:0000256" key="1">
    <source>
        <dbReference type="ARBA" id="ARBA00001961"/>
    </source>
</evidence>
<dbReference type="Proteomes" id="UP000325081">
    <property type="component" value="Unassembled WGS sequence"/>
</dbReference>
<comment type="similarity">
    <text evidence="8">Belongs to the iron/ascorbate-dependent oxidoreductase family. GA3OX subfamily.</text>
</comment>
<keyword evidence="13" id="KW-1185">Reference proteome</keyword>
<evidence type="ECO:0000313" key="13">
    <source>
        <dbReference type="Proteomes" id="UP000325081"/>
    </source>
</evidence>
<dbReference type="InterPro" id="IPR026992">
    <property type="entry name" value="DIOX_N"/>
</dbReference>
<sequence length="414" mass="45623">MLSTTGHHPLHFYINTPFPPFPFPHNTPQYSLNSTSTPSTRTQKPIFFHKSAMPSRRKTSDTLTSRNKYLDLNSMKELPDSHAWSDDPSFSGESPENIPVVDLNDRDVIELVGHACTAWGIFQVLNHGIPQELLDEIESAAGRLFSLPMHHKLRAARQPDGISGYGSARISSFFSKNMWSEGFTIAGSPLEHARALWPHDYQKFCDTIEEYRKAMNDLATHLMRLVLGSLGITDTEADGIKWANTGEAGSAALQLNSYPACPDPGRAMGLAAHTDSTVLTILHQSNTSGLQVRREDPERWVGVPPLGGALVVHVGDLLHIMSNGLYPSVVHRAVVNRARHRLSVAYLYGPPAGVKVGPLRELVDDCRPAVYRAVTWSEYLGKKAKYFDKALTSMRVCGARAAGGLVDRNDHLVA</sequence>
<feature type="domain" description="Fe2OG dioxygenase" evidence="11">
    <location>
        <begin position="249"/>
        <end position="350"/>
    </location>
</feature>
<dbReference type="GO" id="GO:0009805">
    <property type="term" value="P:coumarin biosynthetic process"/>
    <property type="evidence" value="ECO:0007669"/>
    <property type="project" value="UniProtKB-ARBA"/>
</dbReference>
<dbReference type="Pfam" id="PF03171">
    <property type="entry name" value="2OG-FeII_Oxy"/>
    <property type="match status" value="1"/>
</dbReference>
<dbReference type="GO" id="GO:0009686">
    <property type="term" value="P:gibberellin biosynthetic process"/>
    <property type="evidence" value="ECO:0007669"/>
    <property type="project" value="UniProtKB-ARBA"/>
</dbReference>
<dbReference type="AlphaFoldDB" id="A0A5A7QT54"/>
<dbReference type="OrthoDB" id="288590at2759"/>
<evidence type="ECO:0000256" key="8">
    <source>
        <dbReference type="ARBA" id="ARBA00061560"/>
    </source>
</evidence>
<evidence type="ECO:0000256" key="3">
    <source>
        <dbReference type="ARBA" id="ARBA00022723"/>
    </source>
</evidence>
<dbReference type="FunFam" id="2.60.120.330:FF:000013">
    <property type="entry name" value="Gibberellin 3-beta-dioxygenase 1"/>
    <property type="match status" value="1"/>
</dbReference>
<comment type="pathway">
    <text evidence="7">Plant hormone biosynthesis; gibberellin biosynthesis.</text>
</comment>
<dbReference type="GO" id="GO:0016707">
    <property type="term" value="F:gibberellin 3-beta-dioxygenase activity"/>
    <property type="evidence" value="ECO:0007669"/>
    <property type="project" value="UniProtKB-EC"/>
</dbReference>
<dbReference type="InterPro" id="IPR044861">
    <property type="entry name" value="IPNS-like_FE2OG_OXY"/>
</dbReference>
<dbReference type="Gene3D" id="2.60.120.330">
    <property type="entry name" value="B-lactam Antibiotic, Isopenicillin N Synthase, Chain"/>
    <property type="match status" value="1"/>
</dbReference>
<evidence type="ECO:0000256" key="4">
    <source>
        <dbReference type="ARBA" id="ARBA00022964"/>
    </source>
</evidence>